<sequence>MADNQLPSPQLTPPIIQNRQIRLRHNNFNNNITRSQDGYFMDWDESYNHMTTKVKDNSDEGTICSDEEEEEIEVCDSKLDEETICSDEIDYDVDMESVILNVSESEIENGSDCEYEGDGEYEDEESEENNEEIQAEEPADKISNQFFRDKVEGSKASLAFEILQELIDECILDVAFEMHRQAKTEKPCCTQAYQNRDSNLSYLINEQGYDIFGQNINTLRLQAGKQRCLNCNAMYPVTTDERTDKFSVFDFPEESSYSSFISNGEMDIDTQETCVTNSSNTCMFPDKRRVIKNTYARRRTMRQI</sequence>
<proteinExistence type="predicted"/>
<reference evidence="2 3" key="1">
    <citation type="submission" date="2018-06" db="EMBL/GenBank/DDBJ databases">
        <title>Comparative genomics reveals the genomic features of Rhizophagus irregularis, R. cerebriforme, R. diaphanum and Gigaspora rosea, and their symbiotic lifestyle signature.</title>
        <authorList>
            <person name="Morin E."/>
            <person name="San Clemente H."/>
            <person name="Chen E.C.H."/>
            <person name="De La Providencia I."/>
            <person name="Hainaut M."/>
            <person name="Kuo A."/>
            <person name="Kohler A."/>
            <person name="Murat C."/>
            <person name="Tang N."/>
            <person name="Roy S."/>
            <person name="Loubradou J."/>
            <person name="Henrissat B."/>
            <person name="Grigoriev I.V."/>
            <person name="Corradi N."/>
            <person name="Roux C."/>
            <person name="Martin F.M."/>
        </authorList>
    </citation>
    <scope>NUCLEOTIDE SEQUENCE [LARGE SCALE GENOMIC DNA]</scope>
    <source>
        <strain evidence="2 3">DAOM 227022</strain>
    </source>
</reference>
<keyword evidence="3" id="KW-1185">Reference proteome</keyword>
<dbReference type="EMBL" id="QKYT01000351">
    <property type="protein sequence ID" value="RIA86660.1"/>
    <property type="molecule type" value="Genomic_DNA"/>
</dbReference>
<dbReference type="Proteomes" id="UP000265703">
    <property type="component" value="Unassembled WGS sequence"/>
</dbReference>
<evidence type="ECO:0000256" key="1">
    <source>
        <dbReference type="SAM" id="MobiDB-lite"/>
    </source>
</evidence>
<evidence type="ECO:0000313" key="3">
    <source>
        <dbReference type="Proteomes" id="UP000265703"/>
    </source>
</evidence>
<protein>
    <submittedName>
        <fullName evidence="2">Uncharacterized protein</fullName>
    </submittedName>
</protein>
<dbReference type="OrthoDB" id="21557at2759"/>
<feature type="compositionally biased region" description="Acidic residues" evidence="1">
    <location>
        <begin position="106"/>
        <end position="137"/>
    </location>
</feature>
<name>A0A397SKD6_9GLOM</name>
<comment type="caution">
    <text evidence="2">The sequence shown here is derived from an EMBL/GenBank/DDBJ whole genome shotgun (WGS) entry which is preliminary data.</text>
</comment>
<dbReference type="AlphaFoldDB" id="A0A397SKD6"/>
<evidence type="ECO:0000313" key="2">
    <source>
        <dbReference type="EMBL" id="RIA86660.1"/>
    </source>
</evidence>
<gene>
    <name evidence="2" type="ORF">C1645_807689</name>
</gene>
<feature type="region of interest" description="Disordered" evidence="1">
    <location>
        <begin position="106"/>
        <end position="140"/>
    </location>
</feature>
<organism evidence="2 3">
    <name type="scientific">Glomus cerebriforme</name>
    <dbReference type="NCBI Taxonomy" id="658196"/>
    <lineage>
        <taxon>Eukaryota</taxon>
        <taxon>Fungi</taxon>
        <taxon>Fungi incertae sedis</taxon>
        <taxon>Mucoromycota</taxon>
        <taxon>Glomeromycotina</taxon>
        <taxon>Glomeromycetes</taxon>
        <taxon>Glomerales</taxon>
        <taxon>Glomeraceae</taxon>
        <taxon>Glomus</taxon>
    </lineage>
</organism>
<accession>A0A397SKD6</accession>